<dbReference type="EMBL" id="JBBLXS010000390">
    <property type="protein sequence ID" value="MEK0187595.1"/>
    <property type="molecule type" value="Genomic_DNA"/>
</dbReference>
<dbReference type="Gene3D" id="3.40.50.1820">
    <property type="entry name" value="alpha/beta hydrolase"/>
    <property type="match status" value="1"/>
</dbReference>
<dbReference type="Proteomes" id="UP001384579">
    <property type="component" value="Unassembled WGS sequence"/>
</dbReference>
<comment type="caution">
    <text evidence="5">The sequence shown here is derived from an EMBL/GenBank/DDBJ whole genome shotgun (WGS) entry which is preliminary data.</text>
</comment>
<gene>
    <name evidence="5" type="ORF">WMG39_22455</name>
</gene>
<evidence type="ECO:0000256" key="1">
    <source>
        <dbReference type="ARBA" id="ARBA00004613"/>
    </source>
</evidence>
<comment type="similarity">
    <text evidence="2">Belongs to the AB hydrolase superfamily. Lipase family.</text>
</comment>
<dbReference type="InterPro" id="IPR000734">
    <property type="entry name" value="TAG_lipase"/>
</dbReference>
<sequence>MAFGENWDAAAAKALAEEWFHGDFSDIPPVKIVSSAEIGGANGAFAAATDTIYVSRELLAGGNLGAVADVLLEEIGHSVDARLNVTDSPGDEGAIFSRVVQGKELTQGELQALKGKDDTENVVLSGENTTIEMSQQGWVLGSYTDWRNRNFDFQKPDQITDPSGNRRDSKDGIYINWGKGSPFDPANTDIVNELNYFATSGYTQANFEAGKTYKFRVSADDYIVMGAKQIGQSGFNWITPLNQDRTEPEWQRFSGGIFKEYTWTPAQSGSYKVQFWHYDITGDAGVDISWEKVNGSYSPSPDPNRRVDNDFVERNIGKTQGGNDRRIAFERVNSPGYIENRPTWVIIHGWNGKAGDLKDLGQAIERYDGYQIGDQVLTLDWDAARTGLEGLNAASSWITTVGEKAAETLNGWGINSSNINLVGHSLGTYVAAEIAKKIPGGVNKLIALDPAATTLGGYQEGQVNFSDNSKWSWAFYGSAAGNFDRAYTADESFKFEFPDGFGGLIPWKAEEEKHGAVVSAFADTIKQNQKEPGYFTSLLNLNKMNKDSSDTQPWKTGDGFEAWLAIDPNNSEWVISNSASRVRSEFGGALIAS</sequence>
<name>A0ABU8YTE0_9CYAN</name>
<dbReference type="InterPro" id="IPR013818">
    <property type="entry name" value="Lipase"/>
</dbReference>
<dbReference type="PANTHER" id="PTHR11610">
    <property type="entry name" value="LIPASE"/>
    <property type="match status" value="1"/>
</dbReference>
<comment type="subcellular location">
    <subcellularLocation>
        <location evidence="1">Secreted</location>
    </subcellularLocation>
</comment>
<organism evidence="5 6">
    <name type="scientific">Microcoleus anatoxicus PTRS2</name>
    <dbReference type="NCBI Taxonomy" id="2705321"/>
    <lineage>
        <taxon>Bacteria</taxon>
        <taxon>Bacillati</taxon>
        <taxon>Cyanobacteriota</taxon>
        <taxon>Cyanophyceae</taxon>
        <taxon>Oscillatoriophycideae</taxon>
        <taxon>Oscillatoriales</taxon>
        <taxon>Microcoleaceae</taxon>
        <taxon>Microcoleus</taxon>
        <taxon>Microcoleus anatoxicus</taxon>
    </lineage>
</organism>
<evidence type="ECO:0000313" key="5">
    <source>
        <dbReference type="EMBL" id="MEK0187595.1"/>
    </source>
</evidence>
<dbReference type="Pfam" id="PF00151">
    <property type="entry name" value="Lipase"/>
    <property type="match status" value="1"/>
</dbReference>
<evidence type="ECO:0000313" key="6">
    <source>
        <dbReference type="Proteomes" id="UP001384579"/>
    </source>
</evidence>
<evidence type="ECO:0000259" key="4">
    <source>
        <dbReference type="Pfam" id="PF00151"/>
    </source>
</evidence>
<dbReference type="PANTHER" id="PTHR11610:SF173">
    <property type="entry name" value="LIPASE DOMAIN-CONTAINING PROTEIN-RELATED"/>
    <property type="match status" value="1"/>
</dbReference>
<reference evidence="5 6" key="1">
    <citation type="journal article" date="2020" name="Harmful Algae">
        <title>Molecular and morphological characterization of a novel dihydroanatoxin-a producing Microcoleus species (cyanobacteria) from the Russian River, California, USA.</title>
        <authorList>
            <person name="Conklin K.Y."/>
            <person name="Stancheva R."/>
            <person name="Otten T.G."/>
            <person name="Fadness R."/>
            <person name="Boyer G.L."/>
            <person name="Read B."/>
            <person name="Zhang X."/>
            <person name="Sheath R.G."/>
        </authorList>
    </citation>
    <scope>NUCLEOTIDE SEQUENCE [LARGE SCALE GENOMIC DNA]</scope>
    <source>
        <strain evidence="5 6">PTRS2</strain>
    </source>
</reference>
<feature type="domain" description="Lipase" evidence="4">
    <location>
        <begin position="325"/>
        <end position="454"/>
    </location>
</feature>
<proteinExistence type="inferred from homology"/>
<dbReference type="PRINTS" id="PR00821">
    <property type="entry name" value="TAGLIPASE"/>
</dbReference>
<dbReference type="RefSeq" id="WP_340541846.1">
    <property type="nucleotide sequence ID" value="NZ_JBBLXS010000390.1"/>
</dbReference>
<accession>A0ABU8YTE0</accession>
<evidence type="ECO:0000256" key="2">
    <source>
        <dbReference type="ARBA" id="ARBA00010701"/>
    </source>
</evidence>
<dbReference type="SUPFAM" id="SSF53474">
    <property type="entry name" value="alpha/beta-Hydrolases"/>
    <property type="match status" value="1"/>
</dbReference>
<dbReference type="InterPro" id="IPR029058">
    <property type="entry name" value="AB_hydrolase_fold"/>
</dbReference>
<protein>
    <recommendedName>
        <fullName evidence="4">Lipase domain-containing protein</fullName>
    </recommendedName>
</protein>
<keyword evidence="3" id="KW-0964">Secreted</keyword>
<keyword evidence="6" id="KW-1185">Reference proteome</keyword>
<evidence type="ECO:0000256" key="3">
    <source>
        <dbReference type="ARBA" id="ARBA00022525"/>
    </source>
</evidence>